<proteinExistence type="predicted"/>
<reference evidence="3" key="1">
    <citation type="journal article" date="2019" name="Int. J. Syst. Evol. Microbiol.">
        <title>The Global Catalogue of Microorganisms (GCM) 10K type strain sequencing project: providing services to taxonomists for standard genome sequencing and annotation.</title>
        <authorList>
            <consortium name="The Broad Institute Genomics Platform"/>
            <consortium name="The Broad Institute Genome Sequencing Center for Infectious Disease"/>
            <person name="Wu L."/>
            <person name="Ma J."/>
        </authorList>
    </citation>
    <scope>NUCLEOTIDE SEQUENCE [LARGE SCALE GENOMIC DNA]</scope>
    <source>
        <strain evidence="3">KCTC 12848</strain>
    </source>
</reference>
<accession>A0ABV9XYQ9</accession>
<dbReference type="Gene3D" id="1.10.260.40">
    <property type="entry name" value="lambda repressor-like DNA-binding domains"/>
    <property type="match status" value="1"/>
</dbReference>
<protein>
    <submittedName>
        <fullName evidence="2">Helix-turn-helix transcriptional regulator</fullName>
    </submittedName>
</protein>
<dbReference type="Proteomes" id="UP001595833">
    <property type="component" value="Unassembled WGS sequence"/>
</dbReference>
<gene>
    <name evidence="2" type="ORF">ACFPFM_17045</name>
</gene>
<keyword evidence="3" id="KW-1185">Reference proteome</keyword>
<dbReference type="RefSeq" id="WP_380646725.1">
    <property type="nucleotide sequence ID" value="NZ_JBHSJB010000014.1"/>
</dbReference>
<comment type="caution">
    <text evidence="2">The sequence shown here is derived from an EMBL/GenBank/DDBJ whole genome shotgun (WGS) entry which is preliminary data.</text>
</comment>
<dbReference type="PROSITE" id="PS50943">
    <property type="entry name" value="HTH_CROC1"/>
    <property type="match status" value="1"/>
</dbReference>
<dbReference type="EMBL" id="JBHSJB010000014">
    <property type="protein sequence ID" value="MFC5055459.1"/>
    <property type="molecule type" value="Genomic_DNA"/>
</dbReference>
<evidence type="ECO:0000313" key="2">
    <source>
        <dbReference type="EMBL" id="MFC5055459.1"/>
    </source>
</evidence>
<feature type="non-terminal residue" evidence="2">
    <location>
        <position position="292"/>
    </location>
</feature>
<sequence>MAAYRGSGPTGEVIFVGDRRDSFIARRELMGHTQESLADAVGVEFSTVGRWERGGLTPQPYRRPRIAKALGLTLEELNALLVPASPGPEGTVRIGNGGTVSQEGDTVPHQDPPQANGVGDVTAVFGPEVAEHVRRSQAEWLRVRRASGTRGRELAELAAWLYPKEHRAPGGHVLTGPGWLLDEPVELDSVQLVFSDIKHPTPEADPMDHVLPLNVRGRRYAGYSRAVRDLVRPRLLENRLSYRLLEVSRHDGLALTFGTTTFFEVFDVKEALAHEFKAAWLASGGSVPGWDA</sequence>
<name>A0ABV9XYQ9_9PSEU</name>
<dbReference type="Pfam" id="PF01381">
    <property type="entry name" value="HTH_3"/>
    <property type="match status" value="1"/>
</dbReference>
<evidence type="ECO:0000313" key="3">
    <source>
        <dbReference type="Proteomes" id="UP001595833"/>
    </source>
</evidence>
<dbReference type="SUPFAM" id="SSF47413">
    <property type="entry name" value="lambda repressor-like DNA-binding domains"/>
    <property type="match status" value="1"/>
</dbReference>
<dbReference type="InterPro" id="IPR001387">
    <property type="entry name" value="Cro/C1-type_HTH"/>
</dbReference>
<feature type="domain" description="HTH cro/C1-type" evidence="1">
    <location>
        <begin position="23"/>
        <end position="77"/>
    </location>
</feature>
<dbReference type="SMART" id="SM00530">
    <property type="entry name" value="HTH_XRE"/>
    <property type="match status" value="1"/>
</dbReference>
<organism evidence="2 3">
    <name type="scientific">Saccharothrix xinjiangensis</name>
    <dbReference type="NCBI Taxonomy" id="204798"/>
    <lineage>
        <taxon>Bacteria</taxon>
        <taxon>Bacillati</taxon>
        <taxon>Actinomycetota</taxon>
        <taxon>Actinomycetes</taxon>
        <taxon>Pseudonocardiales</taxon>
        <taxon>Pseudonocardiaceae</taxon>
        <taxon>Saccharothrix</taxon>
    </lineage>
</organism>
<dbReference type="CDD" id="cd00093">
    <property type="entry name" value="HTH_XRE"/>
    <property type="match status" value="1"/>
</dbReference>
<evidence type="ECO:0000259" key="1">
    <source>
        <dbReference type="PROSITE" id="PS50943"/>
    </source>
</evidence>
<dbReference type="InterPro" id="IPR010982">
    <property type="entry name" value="Lambda_DNA-bd_dom_sf"/>
</dbReference>